<gene>
    <name evidence="1" type="ORF">FB560_3141</name>
</gene>
<keyword evidence="1" id="KW-0378">Hydrolase</keyword>
<evidence type="ECO:0000313" key="2">
    <source>
        <dbReference type="Proteomes" id="UP000317209"/>
    </source>
</evidence>
<comment type="caution">
    <text evidence="1">The sequence shown here is derived from an EMBL/GenBank/DDBJ whole genome shotgun (WGS) entry which is preliminary data.</text>
</comment>
<dbReference type="SFLD" id="SFLDG01129">
    <property type="entry name" value="C1.5:_HAD__Beta-PGM__Phosphata"/>
    <property type="match status" value="1"/>
</dbReference>
<dbReference type="InterPro" id="IPR023214">
    <property type="entry name" value="HAD_sf"/>
</dbReference>
<organism evidence="1 2">
    <name type="scientific">Microbacterium saperdae</name>
    <dbReference type="NCBI Taxonomy" id="69368"/>
    <lineage>
        <taxon>Bacteria</taxon>
        <taxon>Bacillati</taxon>
        <taxon>Actinomycetota</taxon>
        <taxon>Actinomycetes</taxon>
        <taxon>Micrococcales</taxon>
        <taxon>Microbacteriaceae</taxon>
        <taxon>Microbacterium</taxon>
    </lineage>
</organism>
<proteinExistence type="predicted"/>
<dbReference type="Pfam" id="PF00702">
    <property type="entry name" value="Hydrolase"/>
    <property type="match status" value="1"/>
</dbReference>
<sequence>MTNHVLVDFGEVISHVQSPAAMRTMAELLGVPARAFTERYWGSRASYDRGLAAYDYWQLVAGRPVRGEELLLLRRLDVEGWTRLNFETIAVLREARRRGAQLTLLSNAPSDLAVEVRASSVLAEIFTLMVFSAELRLAKPDGEIFDTALALAESTPQDTLFVDDRWENIRAAGARGIRTHRFTTAQELQAVLAGIHFGDRQPRPWWTRRRAARSVSAPG</sequence>
<dbReference type="SFLD" id="SFLDS00003">
    <property type="entry name" value="Haloacid_Dehalogenase"/>
    <property type="match status" value="1"/>
</dbReference>
<dbReference type="InterPro" id="IPR036412">
    <property type="entry name" value="HAD-like_sf"/>
</dbReference>
<dbReference type="NCBIfam" id="TIGR01509">
    <property type="entry name" value="HAD-SF-IA-v3"/>
    <property type="match status" value="1"/>
</dbReference>
<dbReference type="RefSeq" id="WP_141873436.1">
    <property type="nucleotide sequence ID" value="NZ_VFOX01000002.1"/>
</dbReference>
<reference evidence="1 2" key="1">
    <citation type="submission" date="2019-06" db="EMBL/GenBank/DDBJ databases">
        <title>Sequencing the genomes of 1000 actinobacteria strains.</title>
        <authorList>
            <person name="Klenk H.-P."/>
        </authorList>
    </citation>
    <scope>NUCLEOTIDE SEQUENCE [LARGE SCALE GENOMIC DNA]</scope>
    <source>
        <strain evidence="1 2">DSM 20169</strain>
    </source>
</reference>
<dbReference type="PANTHER" id="PTHR43611">
    <property type="entry name" value="ALPHA-D-GLUCOSE 1-PHOSPHATE PHOSPHATASE"/>
    <property type="match status" value="1"/>
</dbReference>
<dbReference type="Proteomes" id="UP000317209">
    <property type="component" value="Unassembled WGS sequence"/>
</dbReference>
<dbReference type="SUPFAM" id="SSF56784">
    <property type="entry name" value="HAD-like"/>
    <property type="match status" value="1"/>
</dbReference>
<accession>A0A543B9Z7</accession>
<dbReference type="AlphaFoldDB" id="A0A543B9Z7"/>
<keyword evidence="2" id="KW-1185">Reference proteome</keyword>
<dbReference type="EMBL" id="VFOX01000002">
    <property type="protein sequence ID" value="TQL81667.1"/>
    <property type="molecule type" value="Genomic_DNA"/>
</dbReference>
<dbReference type="GO" id="GO:0016787">
    <property type="term" value="F:hydrolase activity"/>
    <property type="evidence" value="ECO:0007669"/>
    <property type="project" value="UniProtKB-KW"/>
</dbReference>
<dbReference type="OrthoDB" id="9797415at2"/>
<name>A0A543B9Z7_9MICO</name>
<dbReference type="Gene3D" id="3.40.50.1000">
    <property type="entry name" value="HAD superfamily/HAD-like"/>
    <property type="match status" value="1"/>
</dbReference>
<evidence type="ECO:0000313" key="1">
    <source>
        <dbReference type="EMBL" id="TQL81667.1"/>
    </source>
</evidence>
<protein>
    <submittedName>
        <fullName evidence="1">Putative hydrolase of the HAD superfamily</fullName>
    </submittedName>
</protein>
<dbReference type="PANTHER" id="PTHR43611:SF3">
    <property type="entry name" value="FLAVIN MONONUCLEOTIDE HYDROLASE 1, CHLOROPLATIC"/>
    <property type="match status" value="1"/>
</dbReference>
<dbReference type="InterPro" id="IPR006439">
    <property type="entry name" value="HAD-SF_hydro_IA"/>
</dbReference>